<keyword evidence="4 7" id="KW-0812">Transmembrane</keyword>
<evidence type="ECO:0000256" key="3">
    <source>
        <dbReference type="ARBA" id="ARBA00022475"/>
    </source>
</evidence>
<evidence type="ECO:0000313" key="10">
    <source>
        <dbReference type="Proteomes" id="UP000004291"/>
    </source>
</evidence>
<dbReference type="PROSITE" id="PS50928">
    <property type="entry name" value="ABC_TM1"/>
    <property type="match status" value="1"/>
</dbReference>
<proteinExistence type="inferred from homology"/>
<dbReference type="Gene3D" id="1.10.3720.10">
    <property type="entry name" value="MetI-like"/>
    <property type="match status" value="1"/>
</dbReference>
<feature type="transmembrane region" description="Helical" evidence="7">
    <location>
        <begin position="113"/>
        <end position="135"/>
    </location>
</feature>
<evidence type="ECO:0000313" key="9">
    <source>
        <dbReference type="EMBL" id="EDQ31874.1"/>
    </source>
</evidence>
<evidence type="ECO:0000256" key="7">
    <source>
        <dbReference type="RuleBase" id="RU363032"/>
    </source>
</evidence>
<dbReference type="CDD" id="cd06261">
    <property type="entry name" value="TM_PBP2"/>
    <property type="match status" value="1"/>
</dbReference>
<gene>
    <name evidence="9" type="ORF">HPDFL43_10806</name>
</gene>
<dbReference type="Proteomes" id="UP000004291">
    <property type="component" value="Chromosome"/>
</dbReference>
<sequence length="346" mass="38026">MAAAFQEAFVLKLLRAILLRLATMSVTLIGAAIVVFFVIRVVPGNPIAMMLPPGATDDDIARLTALYGLDKSIFEQFVIWLSGVFQGDFGTSISLRQPVMPLVLGRLPATLELAIFALVIAVVIGGTMALAGVRYRATRTETAIDVANGVGLSIPDFLWALILIVLFGVLMPVFHISGRISPSLDLPFVTQFYVFESLFRLRFDLWWDLLKHMFMPALALAIPLAAIISQLLKQSLKETMHLDYVTLSRTKGYGENHVIVSEALPNAVLPTLTLIGVQFTFLIGGTVIIERLFSYEGLGNMAIDAVINRDLPLIQGIVIMFALLFTVINLIVDMTYALLNPRLRHA</sequence>
<keyword evidence="6 7" id="KW-0472">Membrane</keyword>
<evidence type="ECO:0000259" key="8">
    <source>
        <dbReference type="PROSITE" id="PS50928"/>
    </source>
</evidence>
<accession>A9DF12</accession>
<dbReference type="Pfam" id="PF00528">
    <property type="entry name" value="BPD_transp_1"/>
    <property type="match status" value="1"/>
</dbReference>
<dbReference type="PANTHER" id="PTHR43163:SF6">
    <property type="entry name" value="DIPEPTIDE TRANSPORT SYSTEM PERMEASE PROTEIN DPPB-RELATED"/>
    <property type="match status" value="1"/>
</dbReference>
<evidence type="ECO:0000256" key="6">
    <source>
        <dbReference type="ARBA" id="ARBA00023136"/>
    </source>
</evidence>
<dbReference type="HOGENOM" id="CLU_036879_0_3_5"/>
<dbReference type="GO" id="GO:0005886">
    <property type="term" value="C:plasma membrane"/>
    <property type="evidence" value="ECO:0007669"/>
    <property type="project" value="UniProtKB-SubCell"/>
</dbReference>
<feature type="transmembrane region" description="Helical" evidence="7">
    <location>
        <begin position="21"/>
        <end position="42"/>
    </location>
</feature>
<dbReference type="InterPro" id="IPR000515">
    <property type="entry name" value="MetI-like"/>
</dbReference>
<dbReference type="InterPro" id="IPR035906">
    <property type="entry name" value="MetI-like_sf"/>
</dbReference>
<reference evidence="9 10" key="1">
    <citation type="submission" date="2007-10" db="EMBL/GenBank/DDBJ databases">
        <authorList>
            <person name="Wagner-Dobler I."/>
            <person name="Ferriera S."/>
            <person name="Johnson J."/>
            <person name="Kravitz S."/>
            <person name="Beeson K."/>
            <person name="Sutton G."/>
            <person name="Rogers Y.-H."/>
            <person name="Friedman R."/>
            <person name="Frazier M."/>
            <person name="Venter J.C."/>
        </authorList>
    </citation>
    <scope>NUCLEOTIDE SEQUENCE [LARGE SCALE GENOMIC DNA]</scope>
    <source>
        <strain evidence="9 10">DFL-43</strain>
    </source>
</reference>
<keyword evidence="2 7" id="KW-0813">Transport</keyword>
<evidence type="ECO:0000256" key="2">
    <source>
        <dbReference type="ARBA" id="ARBA00022448"/>
    </source>
</evidence>
<comment type="similarity">
    <text evidence="7">Belongs to the binding-protein-dependent transport system permease family.</text>
</comment>
<dbReference type="STRING" id="411684.HPDFL43_10806"/>
<keyword evidence="3" id="KW-1003">Cell membrane</keyword>
<feature type="transmembrane region" description="Helical" evidence="7">
    <location>
        <begin position="156"/>
        <end position="176"/>
    </location>
</feature>
<name>A9DF12_HOEPD</name>
<dbReference type="AlphaFoldDB" id="A9DF12"/>
<dbReference type="GO" id="GO:0071916">
    <property type="term" value="F:dipeptide transmembrane transporter activity"/>
    <property type="evidence" value="ECO:0007669"/>
    <property type="project" value="TreeGrafter"/>
</dbReference>
<dbReference type="EMBL" id="ABIA03000003">
    <property type="protein sequence ID" value="EDQ31874.1"/>
    <property type="molecule type" value="Genomic_DNA"/>
</dbReference>
<protein>
    <submittedName>
        <fullName evidence="9">ABC-type dipeptide/oligopeptide/nickel transport system, permease component</fullName>
    </submittedName>
</protein>
<feature type="transmembrane region" description="Helical" evidence="7">
    <location>
        <begin position="313"/>
        <end position="339"/>
    </location>
</feature>
<dbReference type="eggNOG" id="COG0601">
    <property type="taxonomic scope" value="Bacteria"/>
</dbReference>
<comment type="subcellular location">
    <subcellularLocation>
        <location evidence="1 7">Cell membrane</location>
        <topology evidence="1 7">Multi-pass membrane protein</topology>
    </subcellularLocation>
</comment>
<evidence type="ECO:0000256" key="4">
    <source>
        <dbReference type="ARBA" id="ARBA00022692"/>
    </source>
</evidence>
<dbReference type="PANTHER" id="PTHR43163">
    <property type="entry name" value="DIPEPTIDE TRANSPORT SYSTEM PERMEASE PROTEIN DPPB-RELATED"/>
    <property type="match status" value="1"/>
</dbReference>
<comment type="caution">
    <text evidence="9">The sequence shown here is derived from an EMBL/GenBank/DDBJ whole genome shotgun (WGS) entry which is preliminary data.</text>
</comment>
<feature type="transmembrane region" description="Helical" evidence="7">
    <location>
        <begin position="272"/>
        <end position="293"/>
    </location>
</feature>
<dbReference type="OrthoDB" id="7812423at2"/>
<reference evidence="9 10" key="2">
    <citation type="submission" date="2012-06" db="EMBL/GenBank/DDBJ databases">
        <authorList>
            <person name="Fiebig A."/>
        </authorList>
    </citation>
    <scope>NUCLEOTIDE SEQUENCE [LARGE SCALE GENOMIC DNA]</scope>
    <source>
        <strain evidence="9 10">DFL-43</strain>
    </source>
</reference>
<dbReference type="InterPro" id="IPR045621">
    <property type="entry name" value="BPD_transp_1_N"/>
</dbReference>
<evidence type="ECO:0000256" key="5">
    <source>
        <dbReference type="ARBA" id="ARBA00022989"/>
    </source>
</evidence>
<evidence type="ECO:0000256" key="1">
    <source>
        <dbReference type="ARBA" id="ARBA00004651"/>
    </source>
</evidence>
<dbReference type="SUPFAM" id="SSF161098">
    <property type="entry name" value="MetI-like"/>
    <property type="match status" value="1"/>
</dbReference>
<dbReference type="RefSeq" id="WP_007197934.1">
    <property type="nucleotide sequence ID" value="NZ_CM002917.1"/>
</dbReference>
<feature type="transmembrane region" description="Helical" evidence="7">
    <location>
        <begin position="213"/>
        <end position="232"/>
    </location>
</feature>
<keyword evidence="5 7" id="KW-1133">Transmembrane helix</keyword>
<organism evidence="9 10">
    <name type="scientific">Hoeflea phototrophica (strain DSM 17068 / NCIMB 14078 / DFL-43)</name>
    <dbReference type="NCBI Taxonomy" id="411684"/>
    <lineage>
        <taxon>Bacteria</taxon>
        <taxon>Pseudomonadati</taxon>
        <taxon>Pseudomonadota</taxon>
        <taxon>Alphaproteobacteria</taxon>
        <taxon>Hyphomicrobiales</taxon>
        <taxon>Rhizobiaceae</taxon>
        <taxon>Hoeflea</taxon>
    </lineage>
</organism>
<dbReference type="Pfam" id="PF19300">
    <property type="entry name" value="BPD_transp_1_N"/>
    <property type="match status" value="1"/>
</dbReference>
<feature type="domain" description="ABC transmembrane type-1" evidence="8">
    <location>
        <begin position="107"/>
        <end position="336"/>
    </location>
</feature>
<keyword evidence="10" id="KW-1185">Reference proteome</keyword>